<reference evidence="1 2" key="1">
    <citation type="submission" date="2015-04" db="EMBL/GenBank/DDBJ databases">
        <authorList>
            <person name="Syromyatnikov M.Y."/>
            <person name="Popov V.N."/>
        </authorList>
    </citation>
    <scope>NUCLEOTIDE SEQUENCE [LARGE SCALE GENOMIC DNA]</scope>
</reference>
<name>A0A1J1J8H8_9DIPT</name>
<keyword evidence="2" id="KW-1185">Reference proteome</keyword>
<dbReference type="EMBL" id="CVRI01000075">
    <property type="protein sequence ID" value="CRL08688.1"/>
    <property type="molecule type" value="Genomic_DNA"/>
</dbReference>
<dbReference type="Proteomes" id="UP000183832">
    <property type="component" value="Unassembled WGS sequence"/>
</dbReference>
<accession>A0A1J1J8H8</accession>
<proteinExistence type="predicted"/>
<gene>
    <name evidence="1" type="ORF">CLUMA_CG021667</name>
</gene>
<protein>
    <submittedName>
        <fullName evidence="1">CLUMA_CG021667, isoform A</fullName>
    </submittedName>
</protein>
<sequence>MSGIAMDSQWNHEANTFAMDNSDYEKAFETYISDVEDDDDIFLKTLLKAKSQTAFNSNTTMTMKLHKAKYMKKQHTRSLKY</sequence>
<evidence type="ECO:0000313" key="2">
    <source>
        <dbReference type="Proteomes" id="UP000183832"/>
    </source>
</evidence>
<organism evidence="1 2">
    <name type="scientific">Clunio marinus</name>
    <dbReference type="NCBI Taxonomy" id="568069"/>
    <lineage>
        <taxon>Eukaryota</taxon>
        <taxon>Metazoa</taxon>
        <taxon>Ecdysozoa</taxon>
        <taxon>Arthropoda</taxon>
        <taxon>Hexapoda</taxon>
        <taxon>Insecta</taxon>
        <taxon>Pterygota</taxon>
        <taxon>Neoptera</taxon>
        <taxon>Endopterygota</taxon>
        <taxon>Diptera</taxon>
        <taxon>Nematocera</taxon>
        <taxon>Chironomoidea</taxon>
        <taxon>Chironomidae</taxon>
        <taxon>Clunio</taxon>
    </lineage>
</organism>
<evidence type="ECO:0000313" key="1">
    <source>
        <dbReference type="EMBL" id="CRL08688.1"/>
    </source>
</evidence>
<dbReference type="AlphaFoldDB" id="A0A1J1J8H8"/>